<dbReference type="PANTHER" id="PTHR42685">
    <property type="entry name" value="GERANYLGERANYL DIPHOSPHATE REDUCTASE"/>
    <property type="match status" value="1"/>
</dbReference>
<dbReference type="Proteomes" id="UP000253410">
    <property type="component" value="Unassembled WGS sequence"/>
</dbReference>
<evidence type="ECO:0000313" key="3">
    <source>
        <dbReference type="Proteomes" id="UP000253410"/>
    </source>
</evidence>
<dbReference type="SUPFAM" id="SSF51905">
    <property type="entry name" value="FAD/NAD(P)-binding domain"/>
    <property type="match status" value="1"/>
</dbReference>
<evidence type="ECO:0000259" key="1">
    <source>
        <dbReference type="Pfam" id="PF01266"/>
    </source>
</evidence>
<dbReference type="InterPro" id="IPR006076">
    <property type="entry name" value="FAD-dep_OxRdtase"/>
</dbReference>
<dbReference type="EMBL" id="QFFJ01000002">
    <property type="protein sequence ID" value="RBL90908.1"/>
    <property type="molecule type" value="Genomic_DNA"/>
</dbReference>
<reference evidence="2 3" key="1">
    <citation type="submission" date="2018-05" db="EMBL/GenBank/DDBJ databases">
        <title>Chitinophaga sp. K3CV102501T nov., isolated from isolated from a monsoon evergreen broad-leaved forest soil.</title>
        <authorList>
            <person name="Lv Y."/>
        </authorList>
    </citation>
    <scope>NUCLEOTIDE SEQUENCE [LARGE SCALE GENOMIC DNA]</scope>
    <source>
        <strain evidence="2 3">GDMCC 1.1325</strain>
    </source>
</reference>
<dbReference type="RefSeq" id="WP_113617654.1">
    <property type="nucleotide sequence ID" value="NZ_QFFJ01000002.1"/>
</dbReference>
<sequence length="378" mass="42427">MGLQHHIIIIGGGLAGLTGAIHLSRAGLPVTLIEKNRFPKHKVCGEYISNEVLPYLQWLGADPAELRPADISRLLLSAANGKTLTASLPLGGFGISRYAIDAFLMNKALAAGVRLVTDTVTSVDYEDNRFTVETQGHGSFEGTVTLGAYGKRSILDQRLSRNFLQQRAPWLAVKGHYEGDFPDDLVALHNFPGGYCGVSKIETGHLNICYLVSTDSFRQYGDIQQHREEVMYRNIHLREIFSHSRALFEQPLSISQICFDEKTKVEQHMLMTGDTAGLIHPLCGNGMAMAIDSARMAAEGVLRFCRETDYSRRQLEDDYSKRWERAFSRRMKTGRLLNNLFLKDRLSTWLIQQMASFPAVLPFIIRQTHGRPLKVMNT</sequence>
<proteinExistence type="predicted"/>
<dbReference type="InterPro" id="IPR036188">
    <property type="entry name" value="FAD/NAD-bd_sf"/>
</dbReference>
<comment type="caution">
    <text evidence="2">The sequence shown here is derived from an EMBL/GenBank/DDBJ whole genome shotgun (WGS) entry which is preliminary data.</text>
</comment>
<dbReference type="PANTHER" id="PTHR42685:SF22">
    <property type="entry name" value="CONDITIONED MEDIUM FACTOR RECEPTOR 1"/>
    <property type="match status" value="1"/>
</dbReference>
<feature type="domain" description="FAD dependent oxidoreductase" evidence="1">
    <location>
        <begin position="7"/>
        <end position="39"/>
    </location>
</feature>
<dbReference type="Gene3D" id="3.50.50.60">
    <property type="entry name" value="FAD/NAD(P)-binding domain"/>
    <property type="match status" value="1"/>
</dbReference>
<organism evidence="2 3">
    <name type="scientific">Chitinophaga flava</name>
    <dbReference type="NCBI Taxonomy" id="2259036"/>
    <lineage>
        <taxon>Bacteria</taxon>
        <taxon>Pseudomonadati</taxon>
        <taxon>Bacteroidota</taxon>
        <taxon>Chitinophagia</taxon>
        <taxon>Chitinophagales</taxon>
        <taxon>Chitinophagaceae</taxon>
        <taxon>Chitinophaga</taxon>
    </lineage>
</organism>
<dbReference type="Pfam" id="PF01266">
    <property type="entry name" value="DAO"/>
    <property type="match status" value="1"/>
</dbReference>
<dbReference type="AlphaFoldDB" id="A0A365XXV4"/>
<keyword evidence="3" id="KW-1185">Reference proteome</keyword>
<dbReference type="InterPro" id="IPR050407">
    <property type="entry name" value="Geranylgeranyl_reductase"/>
</dbReference>
<evidence type="ECO:0000313" key="2">
    <source>
        <dbReference type="EMBL" id="RBL90908.1"/>
    </source>
</evidence>
<dbReference type="PRINTS" id="PR00469">
    <property type="entry name" value="PNDRDTASEII"/>
</dbReference>
<accession>A0A365XXV4</accession>
<protein>
    <submittedName>
        <fullName evidence="2">FAD-dependent oxidoreductase</fullName>
    </submittedName>
</protein>
<dbReference type="OrthoDB" id="1142316at2"/>
<name>A0A365XXV4_9BACT</name>
<gene>
    <name evidence="2" type="ORF">DF182_20400</name>
</gene>